<protein>
    <submittedName>
        <fullName evidence="2">Uncharacterized protein</fullName>
    </submittedName>
</protein>
<organism evidence="2">
    <name type="scientific">bioreactor metagenome</name>
    <dbReference type="NCBI Taxonomy" id="1076179"/>
    <lineage>
        <taxon>unclassified sequences</taxon>
        <taxon>metagenomes</taxon>
        <taxon>ecological metagenomes</taxon>
    </lineage>
</organism>
<dbReference type="EMBL" id="VSSQ01118536">
    <property type="protein sequence ID" value="MPN52431.1"/>
    <property type="molecule type" value="Genomic_DNA"/>
</dbReference>
<evidence type="ECO:0000313" key="2">
    <source>
        <dbReference type="EMBL" id="MPN52431.1"/>
    </source>
</evidence>
<feature type="region of interest" description="Disordered" evidence="1">
    <location>
        <begin position="1"/>
        <end position="77"/>
    </location>
</feature>
<feature type="compositionally biased region" description="Basic and acidic residues" evidence="1">
    <location>
        <begin position="66"/>
        <end position="77"/>
    </location>
</feature>
<dbReference type="AlphaFoldDB" id="A0A645IMA5"/>
<sequence>MATKGKTSSCDGVATGSRSSLAPNRDRVRAVSFIIRSPSMGEDSSRLCAQRPDSKTGRGSEPGGYDARKAEYMRRTD</sequence>
<comment type="caution">
    <text evidence="2">The sequence shown here is derived from an EMBL/GenBank/DDBJ whole genome shotgun (WGS) entry which is preliminary data.</text>
</comment>
<name>A0A645IMA5_9ZZZZ</name>
<accession>A0A645IMA5</accession>
<evidence type="ECO:0000256" key="1">
    <source>
        <dbReference type="SAM" id="MobiDB-lite"/>
    </source>
</evidence>
<feature type="compositionally biased region" description="Polar residues" evidence="1">
    <location>
        <begin position="1"/>
        <end position="22"/>
    </location>
</feature>
<proteinExistence type="predicted"/>
<reference evidence="2" key="1">
    <citation type="submission" date="2019-08" db="EMBL/GenBank/DDBJ databases">
        <authorList>
            <person name="Kucharzyk K."/>
            <person name="Murdoch R.W."/>
            <person name="Higgins S."/>
            <person name="Loffler F."/>
        </authorList>
    </citation>
    <scope>NUCLEOTIDE SEQUENCE</scope>
</reference>
<gene>
    <name evidence="2" type="ORF">SDC9_200092</name>
</gene>